<keyword evidence="11" id="KW-1185">Reference proteome</keyword>
<dbReference type="InterPro" id="IPR036737">
    <property type="entry name" value="OmpA-like_sf"/>
</dbReference>
<evidence type="ECO:0000313" key="10">
    <source>
        <dbReference type="EMBL" id="TGU74341.1"/>
    </source>
</evidence>
<dbReference type="PRINTS" id="PR01023">
    <property type="entry name" value="NAFLGMOTY"/>
</dbReference>
<dbReference type="PROSITE" id="PS51123">
    <property type="entry name" value="OMPA_2"/>
    <property type="match status" value="1"/>
</dbReference>
<feature type="chain" id="PRO_5020472255" description="Peptidoglycan-associated lipoprotein" evidence="8">
    <location>
        <begin position="20"/>
        <end position="198"/>
    </location>
</feature>
<keyword evidence="2 6" id="KW-0472">Membrane</keyword>
<dbReference type="EMBL" id="SRSC01000001">
    <property type="protein sequence ID" value="TGU74341.1"/>
    <property type="molecule type" value="Genomic_DNA"/>
</dbReference>
<evidence type="ECO:0000256" key="6">
    <source>
        <dbReference type="HAMAP-Rule" id="MF_02204"/>
    </source>
</evidence>
<evidence type="ECO:0000256" key="2">
    <source>
        <dbReference type="ARBA" id="ARBA00023136"/>
    </source>
</evidence>
<proteinExistence type="inferred from homology"/>
<comment type="caution">
    <text evidence="10">The sequence shown here is derived from an EMBL/GenBank/DDBJ whole genome shotgun (WGS) entry which is preliminary data.</text>
</comment>
<comment type="similarity">
    <text evidence="6">Belongs to the Pal lipoprotein family.</text>
</comment>
<evidence type="ECO:0000256" key="3">
    <source>
        <dbReference type="ARBA" id="ARBA00023139"/>
    </source>
</evidence>
<dbReference type="GO" id="GO:0051301">
    <property type="term" value="P:cell division"/>
    <property type="evidence" value="ECO:0007669"/>
    <property type="project" value="InterPro"/>
</dbReference>
<evidence type="ECO:0000256" key="8">
    <source>
        <dbReference type="SAM" id="SignalP"/>
    </source>
</evidence>
<accession>A0A4S1CKT6</accession>
<dbReference type="AlphaFoldDB" id="A0A4S1CKT6"/>
<dbReference type="PANTHER" id="PTHR30329:SF21">
    <property type="entry name" value="LIPOPROTEIN YIAD-RELATED"/>
    <property type="match status" value="1"/>
</dbReference>
<name>A0A4S1CKT6_9BACT</name>
<dbReference type="CDD" id="cd07185">
    <property type="entry name" value="OmpA_C-like"/>
    <property type="match status" value="1"/>
</dbReference>
<comment type="subcellular location">
    <subcellularLocation>
        <location evidence="6">Cell outer membrane</location>
        <topology evidence="6">Lipid-anchor</topology>
    </subcellularLocation>
</comment>
<feature type="signal peptide" evidence="8">
    <location>
        <begin position="1"/>
        <end position="19"/>
    </location>
</feature>
<dbReference type="GO" id="GO:0009279">
    <property type="term" value="C:cell outer membrane"/>
    <property type="evidence" value="ECO:0007669"/>
    <property type="project" value="UniProtKB-SubCell"/>
</dbReference>
<dbReference type="SUPFAM" id="SSF103088">
    <property type="entry name" value="OmpA-like"/>
    <property type="match status" value="1"/>
</dbReference>
<dbReference type="HAMAP" id="MF_02204">
    <property type="entry name" value="Pal"/>
    <property type="match status" value="1"/>
</dbReference>
<gene>
    <name evidence="6" type="primary">pal</name>
    <name evidence="10" type="ORF">E4633_02435</name>
</gene>
<dbReference type="Proteomes" id="UP000306416">
    <property type="component" value="Unassembled WGS sequence"/>
</dbReference>
<keyword evidence="5 6" id="KW-0449">Lipoprotein</keyword>
<evidence type="ECO:0000313" key="11">
    <source>
        <dbReference type="Proteomes" id="UP000306416"/>
    </source>
</evidence>
<evidence type="ECO:0000256" key="7">
    <source>
        <dbReference type="SAM" id="MobiDB-lite"/>
    </source>
</evidence>
<dbReference type="InterPro" id="IPR039001">
    <property type="entry name" value="Pal"/>
</dbReference>
<reference evidence="10 11" key="1">
    <citation type="submission" date="2019-04" db="EMBL/GenBank/DDBJ databases">
        <title>Geobacter oryzae sp. nov., ferric-reducing bacteria isolated from paddy soil.</title>
        <authorList>
            <person name="Xu Z."/>
            <person name="Masuda Y."/>
            <person name="Itoh H."/>
            <person name="Senoo K."/>
        </authorList>
    </citation>
    <scope>NUCLEOTIDE SEQUENCE [LARGE SCALE GENOMIC DNA]</scope>
    <source>
        <strain evidence="10 11">Red111</strain>
    </source>
</reference>
<protein>
    <recommendedName>
        <fullName evidence="6">Peptidoglycan-associated lipoprotein</fullName>
        <shortName evidence="6">PAL</shortName>
    </recommendedName>
</protein>
<dbReference type="PROSITE" id="PS51257">
    <property type="entry name" value="PROKAR_LIPOPROTEIN"/>
    <property type="match status" value="1"/>
</dbReference>
<sequence length="198" mass="20994">MKMSLKRFVPVLCTGLLIAGGCAKQQAVKADQPIAPSTTTQQAAAPTQAKPAESKPAAAPTTALPDSTIKSEGLAQGQAASSKAAAVSQALEKIYFDFDSDVLSDTARKTLAANFDKLKAMGNVKVRVEGNCDERGSDDYNLALSERRAQAAVKYLASLGIPASRLSFIGYGEEKPVDAAHTEDAWSKNRRDEFTISK</sequence>
<evidence type="ECO:0000256" key="4">
    <source>
        <dbReference type="ARBA" id="ARBA00023237"/>
    </source>
</evidence>
<dbReference type="InterPro" id="IPR006665">
    <property type="entry name" value="OmpA-like"/>
</dbReference>
<organism evidence="10 11">
    <name type="scientific">Geomonas terrae</name>
    <dbReference type="NCBI Taxonomy" id="2562681"/>
    <lineage>
        <taxon>Bacteria</taxon>
        <taxon>Pseudomonadati</taxon>
        <taxon>Thermodesulfobacteriota</taxon>
        <taxon>Desulfuromonadia</taxon>
        <taxon>Geobacterales</taxon>
        <taxon>Geobacteraceae</taxon>
        <taxon>Geomonas</taxon>
    </lineage>
</organism>
<dbReference type="InterPro" id="IPR006664">
    <property type="entry name" value="OMP_bac"/>
</dbReference>
<evidence type="ECO:0000256" key="5">
    <source>
        <dbReference type="ARBA" id="ARBA00023288"/>
    </source>
</evidence>
<evidence type="ECO:0000259" key="9">
    <source>
        <dbReference type="PROSITE" id="PS51123"/>
    </source>
</evidence>
<feature type="compositionally biased region" description="Low complexity" evidence="7">
    <location>
        <begin position="33"/>
        <end position="63"/>
    </location>
</feature>
<dbReference type="RefSeq" id="WP_135868674.1">
    <property type="nucleotide sequence ID" value="NZ_SRSC01000001.1"/>
</dbReference>
<evidence type="ECO:0000256" key="1">
    <source>
        <dbReference type="ARBA" id="ARBA00022729"/>
    </source>
</evidence>
<keyword evidence="1 6" id="KW-0732">Signal</keyword>
<dbReference type="Gene3D" id="3.30.1330.60">
    <property type="entry name" value="OmpA-like domain"/>
    <property type="match status" value="1"/>
</dbReference>
<keyword evidence="4 6" id="KW-0998">Cell outer membrane</keyword>
<dbReference type="PANTHER" id="PTHR30329">
    <property type="entry name" value="STATOR ELEMENT OF FLAGELLAR MOTOR COMPLEX"/>
    <property type="match status" value="1"/>
</dbReference>
<keyword evidence="3 6" id="KW-0564">Palmitate</keyword>
<dbReference type="PRINTS" id="PR01021">
    <property type="entry name" value="OMPADOMAIN"/>
</dbReference>
<dbReference type="InterPro" id="IPR050330">
    <property type="entry name" value="Bact_OuterMem_StrucFunc"/>
</dbReference>
<dbReference type="Pfam" id="PF00691">
    <property type="entry name" value="OmpA"/>
    <property type="match status" value="1"/>
</dbReference>
<feature type="domain" description="OmpA-like" evidence="9">
    <location>
        <begin position="83"/>
        <end position="198"/>
    </location>
</feature>
<feature type="region of interest" description="Disordered" evidence="7">
    <location>
        <begin position="33"/>
        <end position="65"/>
    </location>
</feature>